<name>A0A342RZ97_9FLOR</name>
<reference evidence="2" key="1">
    <citation type="journal article" date="2016" name="Mitochondrial DNA Part B Resour">
        <title>Organellar genome analysis of the heteromorphic red alga Mastocarpus papillatus (Phyllophoraceae, Rhodophyta).</title>
        <authorList>
            <person name="Hughey J.R."/>
            <person name="Mumford T.F."/>
            <person name="Navarrete-Fernandez T.M."/>
            <person name="Huber S.R."/>
            <person name="Freese J.M."/>
            <person name="Murray E.M.C."/>
            <person name="Sissini M.N."/>
            <person name="Gentilhomme A."/>
        </authorList>
    </citation>
    <scope>NUCLEOTIDE SEQUENCE</scope>
</reference>
<gene>
    <name evidence="2" type="primary">ycf55</name>
</gene>
<geneLocation type="plastid" evidence="2"/>
<evidence type="ECO:0000256" key="1">
    <source>
        <dbReference type="SAM" id="Phobius"/>
    </source>
</evidence>
<organism evidence="2">
    <name type="scientific">Mastocarpus papillatus</name>
    <dbReference type="NCBI Taxonomy" id="31436"/>
    <lineage>
        <taxon>Eukaryota</taxon>
        <taxon>Rhodophyta</taxon>
        <taxon>Florideophyceae</taxon>
        <taxon>Rhodymeniophycidae</taxon>
        <taxon>Gigartinales</taxon>
        <taxon>Phyllophoraceae</taxon>
        <taxon>Mastocarpus</taxon>
    </lineage>
</organism>
<sequence>MISYWPNRQSIELNNEVAHLFFSTRKKFSYNLLNRANNSLYIDLLDNAAKDKLFCIVLLEVEKLILDITEIDLSLKNIKILNYKILYDLIQKSLQNFLSKLDKVKSIVLENQESNYWYATLAEHKLLLEYLLVYLVFGSLYIDSNIFVFDNINTPKQHVSILLENLIIQISDLVIFAIFESINSLSEITFFLKANNLCNTSYTSIRSISCFRNSLILQNFKYLYFSQPKAVYSSRYKVWLISSYGLIPKYISISRLDDLSRLSIIQSLFIYCIEIQDILIPYIEKILLILTKVIIYILINFLGSSIIFCIRALSLGIYYFQK</sequence>
<dbReference type="Pfam" id="PF12452">
    <property type="entry name" value="DUF3685"/>
    <property type="match status" value="1"/>
</dbReference>
<dbReference type="InterPro" id="IPR022552">
    <property type="entry name" value="UPF_Ycf55"/>
</dbReference>
<keyword evidence="1" id="KW-0472">Membrane</keyword>
<accession>A0A342RZ97</accession>
<evidence type="ECO:0000313" key="2">
    <source>
        <dbReference type="EMBL" id="AOL58043.1"/>
    </source>
</evidence>
<keyword evidence="2" id="KW-0934">Plastid</keyword>
<keyword evidence="1" id="KW-1133">Transmembrane helix</keyword>
<protein>
    <submittedName>
        <fullName evidence="2">Conserved hypothetical plastid protein</fullName>
    </submittedName>
</protein>
<feature type="transmembrane region" description="Helical" evidence="1">
    <location>
        <begin position="293"/>
        <end position="320"/>
    </location>
</feature>
<dbReference type="GeneID" id="29071999"/>
<proteinExistence type="predicted"/>
<dbReference type="AlphaFoldDB" id="A0A342RZ97"/>
<keyword evidence="1" id="KW-0812">Transmembrane</keyword>
<dbReference type="InterPro" id="IPR017077">
    <property type="entry name" value="Uncharacterised_Ycf55_algae"/>
</dbReference>
<dbReference type="EMBL" id="KX525588">
    <property type="protein sequence ID" value="AOL58043.1"/>
    <property type="molecule type" value="Genomic_DNA"/>
</dbReference>
<dbReference type="PIRSF" id="PIRSF036962">
    <property type="entry name" value="UCP036962_SignTr_Ycf55"/>
    <property type="match status" value="1"/>
</dbReference>
<dbReference type="RefSeq" id="YP_009295559.1">
    <property type="nucleotide sequence ID" value="NC_031167.1"/>
</dbReference>